<accession>A0A8H7Q2R5</accession>
<dbReference type="EMBL" id="JAEPRA010000006">
    <property type="protein sequence ID" value="KAG2184243.1"/>
    <property type="molecule type" value="Genomic_DNA"/>
</dbReference>
<dbReference type="Proteomes" id="UP000612746">
    <property type="component" value="Unassembled WGS sequence"/>
</dbReference>
<sequence length="299" mass="34586">MKPQISVDYLSHSWNVSDLNLAYTQNHRQLLRIQQNLHQLPLTSGRDQYRRLKTEHTRLIRYQNALWRQMAMLSTDRLGKNNKRVNPSDLNWQKDSDITWLLGPLYCSECENDTEFQERCARSQGMLLDNGDRRFSTPGLKPALKTSSTSFNHTKTRLTKSLSPSPSTTNLVRFDTHVEKITFQAEYPTSVRSASLDHTLASEKMDDDTTLDIGTMMEFVGLAIHAFISMLLSSKAQIKPDHRSDTRTLATLVRYCRTLFSAILITAAFTKSITMTSSYQYRQAWKHRTRLSKRTIRFE</sequence>
<comment type="caution">
    <text evidence="1">The sequence shown here is derived from an EMBL/GenBank/DDBJ whole genome shotgun (WGS) entry which is preliminary data.</text>
</comment>
<keyword evidence="2" id="KW-1185">Reference proteome</keyword>
<evidence type="ECO:0000313" key="2">
    <source>
        <dbReference type="Proteomes" id="UP000612746"/>
    </source>
</evidence>
<dbReference type="AlphaFoldDB" id="A0A8H7Q2R5"/>
<evidence type="ECO:0000313" key="1">
    <source>
        <dbReference type="EMBL" id="KAG2184243.1"/>
    </source>
</evidence>
<dbReference type="OrthoDB" id="5563539at2759"/>
<protein>
    <submittedName>
        <fullName evidence="1">Uncharacterized protein</fullName>
    </submittedName>
</protein>
<gene>
    <name evidence="1" type="ORF">INT44_009258</name>
</gene>
<proteinExistence type="predicted"/>
<name>A0A8H7Q2R5_9FUNG</name>
<reference evidence="1" key="1">
    <citation type="submission" date="2020-12" db="EMBL/GenBank/DDBJ databases">
        <title>Metabolic potential, ecology and presence of endohyphal bacteria is reflected in genomic diversity of Mucoromycotina.</title>
        <authorList>
            <person name="Muszewska A."/>
            <person name="Okrasinska A."/>
            <person name="Steczkiewicz K."/>
            <person name="Drgas O."/>
            <person name="Orlowska M."/>
            <person name="Perlinska-Lenart U."/>
            <person name="Aleksandrzak-Piekarczyk T."/>
            <person name="Szatraj K."/>
            <person name="Zielenkiewicz U."/>
            <person name="Pilsyk S."/>
            <person name="Malc E."/>
            <person name="Mieczkowski P."/>
            <person name="Kruszewska J.S."/>
            <person name="Biernat P."/>
            <person name="Pawlowska J."/>
        </authorList>
    </citation>
    <scope>NUCLEOTIDE SEQUENCE</scope>
    <source>
        <strain evidence="1">WA0000051536</strain>
    </source>
</reference>
<organism evidence="1 2">
    <name type="scientific">Umbelopsis vinacea</name>
    <dbReference type="NCBI Taxonomy" id="44442"/>
    <lineage>
        <taxon>Eukaryota</taxon>
        <taxon>Fungi</taxon>
        <taxon>Fungi incertae sedis</taxon>
        <taxon>Mucoromycota</taxon>
        <taxon>Mucoromycotina</taxon>
        <taxon>Umbelopsidomycetes</taxon>
        <taxon>Umbelopsidales</taxon>
        <taxon>Umbelopsidaceae</taxon>
        <taxon>Umbelopsis</taxon>
    </lineage>
</organism>